<dbReference type="PANTHER" id="PTHR33375:SF1">
    <property type="entry name" value="CHROMOSOME-PARTITIONING PROTEIN PARB-RELATED"/>
    <property type="match status" value="1"/>
</dbReference>
<feature type="region of interest" description="Disordered" evidence="1">
    <location>
        <begin position="1"/>
        <end position="24"/>
    </location>
</feature>
<dbReference type="SUPFAM" id="SSF109709">
    <property type="entry name" value="KorB DNA-binding domain-like"/>
    <property type="match status" value="1"/>
</dbReference>
<protein>
    <recommendedName>
        <fullName evidence="2">ParB-like N-terminal domain-containing protein</fullName>
    </recommendedName>
</protein>
<dbReference type="GO" id="GO:0007059">
    <property type="term" value="P:chromosome segregation"/>
    <property type="evidence" value="ECO:0007669"/>
    <property type="project" value="TreeGrafter"/>
</dbReference>
<comment type="caution">
    <text evidence="3">The sequence shown here is derived from an EMBL/GenBank/DDBJ whole genome shotgun (WGS) entry which is preliminary data.</text>
</comment>
<gene>
    <name evidence="3" type="ORF">GMD52_17335</name>
</gene>
<sequence length="334" mass="37711">MASTPLNLSGMFENSPSAAPRSRERVENIPVDLIDSHPRNTTYVTETMLDPAFRESVAAFGVLQPVLVIPNDNAAGRYYLLAGHKRLLGSRLCGRSYIPAIIRKGLPPGLEGIYITDTNLQYGVQNMLPSEKCRTLWEQHQSLKEFRQYCRTHAEEKQELELGGKVFKFGHLEKTREALATAYGLTPTDVQRFLGLHTLSPVLFECVDRRTLAISAATYLAQLPKEWQLEAARWIPDKKISAYQAQQILFLYQNGGNEKGIKDIVQNTQNDSRHKITGSYKISRRMLKSYSPYLAAMNDDEIASILKAALTLYFESHPLENSEQRGYNISEEAV</sequence>
<evidence type="ECO:0000313" key="4">
    <source>
        <dbReference type="Proteomes" id="UP000449193"/>
    </source>
</evidence>
<dbReference type="Gene3D" id="1.10.10.2830">
    <property type="match status" value="1"/>
</dbReference>
<dbReference type="Proteomes" id="UP000449193">
    <property type="component" value="Unassembled WGS sequence"/>
</dbReference>
<evidence type="ECO:0000256" key="1">
    <source>
        <dbReference type="SAM" id="MobiDB-lite"/>
    </source>
</evidence>
<dbReference type="RefSeq" id="WP_155201944.1">
    <property type="nucleotide sequence ID" value="NZ_WMZL01000062.1"/>
</dbReference>
<dbReference type="Pfam" id="PF02195">
    <property type="entry name" value="ParB_N"/>
    <property type="match status" value="1"/>
</dbReference>
<evidence type="ECO:0000259" key="2">
    <source>
        <dbReference type="SMART" id="SM00470"/>
    </source>
</evidence>
<dbReference type="SMART" id="SM00470">
    <property type="entry name" value="ParB"/>
    <property type="match status" value="1"/>
</dbReference>
<feature type="compositionally biased region" description="Polar residues" evidence="1">
    <location>
        <begin position="1"/>
        <end position="17"/>
    </location>
</feature>
<proteinExistence type="predicted"/>
<reference evidence="3 4" key="1">
    <citation type="journal article" date="2019" name="Nat. Med.">
        <title>A library of human gut bacterial isolates paired with longitudinal multiomics data enables mechanistic microbiome research.</title>
        <authorList>
            <person name="Poyet M."/>
            <person name="Groussin M."/>
            <person name="Gibbons S.M."/>
            <person name="Avila-Pacheco J."/>
            <person name="Jiang X."/>
            <person name="Kearney S.M."/>
            <person name="Perrotta A.R."/>
            <person name="Berdy B."/>
            <person name="Zhao S."/>
            <person name="Lieberman T.D."/>
            <person name="Swanson P.K."/>
            <person name="Smith M."/>
            <person name="Roesemann S."/>
            <person name="Alexander J.E."/>
            <person name="Rich S.A."/>
            <person name="Livny J."/>
            <person name="Vlamakis H."/>
            <person name="Clish C."/>
            <person name="Bullock K."/>
            <person name="Deik A."/>
            <person name="Scott J."/>
            <person name="Pierce K.A."/>
            <person name="Xavier R.J."/>
            <person name="Alm E.J."/>
        </authorList>
    </citation>
    <scope>NUCLEOTIDE SEQUENCE [LARGE SCALE GENOMIC DNA]</scope>
    <source>
        <strain evidence="3 4">BIOML-A7</strain>
    </source>
</reference>
<accession>A0A6I3QBV5</accession>
<organism evidence="3 4">
    <name type="scientific">Ruthenibacterium lactatiformans</name>
    <dbReference type="NCBI Taxonomy" id="1550024"/>
    <lineage>
        <taxon>Bacteria</taxon>
        <taxon>Bacillati</taxon>
        <taxon>Bacillota</taxon>
        <taxon>Clostridia</taxon>
        <taxon>Eubacteriales</taxon>
        <taxon>Oscillospiraceae</taxon>
        <taxon>Ruthenibacterium</taxon>
    </lineage>
</organism>
<name>A0A6I3QBV5_9FIRM</name>
<feature type="domain" description="ParB-like N-terminal" evidence="2">
    <location>
        <begin position="27"/>
        <end position="121"/>
    </location>
</feature>
<dbReference type="InterPro" id="IPR036086">
    <property type="entry name" value="ParB/Sulfiredoxin_sf"/>
</dbReference>
<evidence type="ECO:0000313" key="3">
    <source>
        <dbReference type="EMBL" id="MTS53269.1"/>
    </source>
</evidence>
<dbReference type="SUPFAM" id="SSF110849">
    <property type="entry name" value="ParB/Sulfiredoxin"/>
    <property type="match status" value="1"/>
</dbReference>
<dbReference type="GO" id="GO:0005694">
    <property type="term" value="C:chromosome"/>
    <property type="evidence" value="ECO:0007669"/>
    <property type="project" value="TreeGrafter"/>
</dbReference>
<dbReference type="InterPro" id="IPR050336">
    <property type="entry name" value="Chromosome_partition/occlusion"/>
</dbReference>
<dbReference type="EMBL" id="WMZR01000054">
    <property type="protein sequence ID" value="MTS53269.1"/>
    <property type="molecule type" value="Genomic_DNA"/>
</dbReference>
<dbReference type="AlphaFoldDB" id="A0A6I3QBV5"/>
<dbReference type="Gene3D" id="3.90.1530.30">
    <property type="match status" value="1"/>
</dbReference>
<dbReference type="PANTHER" id="PTHR33375">
    <property type="entry name" value="CHROMOSOME-PARTITIONING PROTEIN PARB-RELATED"/>
    <property type="match status" value="1"/>
</dbReference>
<dbReference type="InterPro" id="IPR003115">
    <property type="entry name" value="ParB_N"/>
</dbReference>